<feature type="compositionally biased region" description="Basic and acidic residues" evidence="1">
    <location>
        <begin position="39"/>
        <end position="48"/>
    </location>
</feature>
<protein>
    <submittedName>
        <fullName evidence="2">Uncharacterized protein</fullName>
    </submittedName>
</protein>
<sequence>MYIEKVPNRNYPPAVLRPDSYQEGDQVKKRTLANGSTELTEHPLKITR</sequence>
<evidence type="ECO:0000313" key="2">
    <source>
        <dbReference type="EMBL" id="GCE59313.1"/>
    </source>
</evidence>
<dbReference type="EMBL" id="BIFY01000014">
    <property type="protein sequence ID" value="GCE59313.1"/>
    <property type="molecule type" value="Genomic_DNA"/>
</dbReference>
<proteinExistence type="predicted"/>
<accession>A0A402DAT5</accession>
<organism evidence="2 3">
    <name type="scientific">Microcystis aeruginosa NIES-4285</name>
    <dbReference type="NCBI Taxonomy" id="2497681"/>
    <lineage>
        <taxon>Bacteria</taxon>
        <taxon>Bacillati</taxon>
        <taxon>Cyanobacteriota</taxon>
        <taxon>Cyanophyceae</taxon>
        <taxon>Oscillatoriophycideae</taxon>
        <taxon>Chroococcales</taxon>
        <taxon>Microcystaceae</taxon>
        <taxon>Microcystis</taxon>
    </lineage>
</organism>
<dbReference type="Proteomes" id="UP000289660">
    <property type="component" value="Unassembled WGS sequence"/>
</dbReference>
<reference evidence="3" key="1">
    <citation type="submission" date="2018-12" db="EMBL/GenBank/DDBJ databases">
        <title>Genome sequence of Microcystis aeruginosa NIES-4285.</title>
        <authorList>
            <person name="Tanabe Y."/>
        </authorList>
    </citation>
    <scope>NUCLEOTIDE SEQUENCE [LARGE SCALE GENOMIC DNA]</scope>
    <source>
        <strain evidence="3">NIES-4285</strain>
    </source>
</reference>
<feature type="region of interest" description="Disordered" evidence="1">
    <location>
        <begin position="1"/>
        <end position="48"/>
    </location>
</feature>
<dbReference type="AlphaFoldDB" id="A0A402DAT5"/>
<evidence type="ECO:0000313" key="3">
    <source>
        <dbReference type="Proteomes" id="UP000289660"/>
    </source>
</evidence>
<evidence type="ECO:0000256" key="1">
    <source>
        <dbReference type="SAM" id="MobiDB-lite"/>
    </source>
</evidence>
<comment type="caution">
    <text evidence="2">The sequence shown here is derived from an EMBL/GenBank/DDBJ whole genome shotgun (WGS) entry which is preliminary data.</text>
</comment>
<name>A0A402DAT5_MICAE</name>
<gene>
    <name evidence="2" type="ORF">MiAbB_01228</name>
</gene>